<evidence type="ECO:0000313" key="2">
    <source>
        <dbReference type="Proteomes" id="UP000717981"/>
    </source>
</evidence>
<comment type="caution">
    <text evidence="1">The sequence shown here is derived from an EMBL/GenBank/DDBJ whole genome shotgun (WGS) entry which is preliminary data.</text>
</comment>
<gene>
    <name evidence="1" type="ORF">CR938_01380</name>
</gene>
<dbReference type="AlphaFoldDB" id="A0A921P2W2"/>
<accession>A0A921P2W2</accession>
<dbReference type="Pfam" id="PF11730">
    <property type="entry name" value="DUF3297"/>
    <property type="match status" value="1"/>
</dbReference>
<keyword evidence="1" id="KW-0575">Peroxidase</keyword>
<reference evidence="1" key="1">
    <citation type="submission" date="2017-10" db="EMBL/GenBank/DDBJ databases">
        <title>Whole genome sequencing of members of genus Pseudoxanthomonas.</title>
        <authorList>
            <person name="Kumar S."/>
            <person name="Bansal K."/>
            <person name="Kaur A."/>
            <person name="Patil P."/>
            <person name="Sharma S."/>
            <person name="Patil P.B."/>
        </authorList>
    </citation>
    <scope>NUCLEOTIDE SEQUENCE</scope>
    <source>
        <strain evidence="1">DSM 22914</strain>
    </source>
</reference>
<proteinExistence type="predicted"/>
<evidence type="ECO:0000313" key="1">
    <source>
        <dbReference type="EMBL" id="KAF1690712.1"/>
    </source>
</evidence>
<keyword evidence="1" id="KW-0560">Oxidoreductase</keyword>
<keyword evidence="2" id="KW-1185">Reference proteome</keyword>
<protein>
    <submittedName>
        <fullName evidence="1">Glutathione peroxidase</fullName>
    </submittedName>
</protein>
<organism evidence="1 2">
    <name type="scientific">Pseudoxanthomonas taiwanensis</name>
    <dbReference type="NCBI Taxonomy" id="176598"/>
    <lineage>
        <taxon>Bacteria</taxon>
        <taxon>Pseudomonadati</taxon>
        <taxon>Pseudomonadota</taxon>
        <taxon>Gammaproteobacteria</taxon>
        <taxon>Lysobacterales</taxon>
        <taxon>Lysobacteraceae</taxon>
        <taxon>Pseudoxanthomonas</taxon>
    </lineage>
</organism>
<dbReference type="GO" id="GO:0004601">
    <property type="term" value="F:peroxidase activity"/>
    <property type="evidence" value="ECO:0007669"/>
    <property type="project" value="UniProtKB-KW"/>
</dbReference>
<name>A0A921P2W2_9GAMM</name>
<dbReference type="InterPro" id="IPR021724">
    <property type="entry name" value="DUF3297"/>
</dbReference>
<dbReference type="RefSeq" id="WP_162123289.1">
    <property type="nucleotide sequence ID" value="NZ_PDWK01000003.1"/>
</dbReference>
<dbReference type="OrthoDB" id="8756821at2"/>
<dbReference type="Proteomes" id="UP000717981">
    <property type="component" value="Unassembled WGS sequence"/>
</dbReference>
<dbReference type="EMBL" id="PDWK01000003">
    <property type="protein sequence ID" value="KAF1690712.1"/>
    <property type="molecule type" value="Genomic_DNA"/>
</dbReference>
<sequence length="78" mass="8991">MSDTPPDRLALDPRSPYHDIEAINRGVGVRFNGEERDNVEEYCVSEGWIRVQVGRARDRRGNPMTIKIKGQVEPYYLT</sequence>